<dbReference type="PROSITE" id="PS50110">
    <property type="entry name" value="RESPONSE_REGULATORY"/>
    <property type="match status" value="1"/>
</dbReference>
<dbReference type="PANTHER" id="PTHR44688">
    <property type="entry name" value="DNA-BINDING TRANSCRIPTIONAL ACTIVATOR DEVR_DOSR"/>
    <property type="match status" value="1"/>
</dbReference>
<evidence type="ECO:0000256" key="1">
    <source>
        <dbReference type="ARBA" id="ARBA00022553"/>
    </source>
</evidence>
<dbReference type="CDD" id="cd06170">
    <property type="entry name" value="LuxR_C_like"/>
    <property type="match status" value="1"/>
</dbReference>
<dbReference type="Pfam" id="PF00072">
    <property type="entry name" value="Response_reg"/>
    <property type="match status" value="1"/>
</dbReference>
<keyword evidence="4" id="KW-0804">Transcription</keyword>
<dbReference type="SUPFAM" id="SSF46894">
    <property type="entry name" value="C-terminal effector domain of the bipartite response regulators"/>
    <property type="match status" value="1"/>
</dbReference>
<evidence type="ECO:0000313" key="9">
    <source>
        <dbReference type="Proteomes" id="UP001596119"/>
    </source>
</evidence>
<dbReference type="Pfam" id="PF00196">
    <property type="entry name" value="GerE"/>
    <property type="match status" value="1"/>
</dbReference>
<evidence type="ECO:0000256" key="5">
    <source>
        <dbReference type="PROSITE-ProRule" id="PRU00169"/>
    </source>
</evidence>
<evidence type="ECO:0000256" key="3">
    <source>
        <dbReference type="ARBA" id="ARBA00023125"/>
    </source>
</evidence>
<gene>
    <name evidence="8" type="ORF">ACFQH9_19455</name>
</gene>
<dbReference type="PRINTS" id="PR00038">
    <property type="entry name" value="HTHLUXR"/>
</dbReference>
<dbReference type="Gene3D" id="3.40.50.2300">
    <property type="match status" value="1"/>
</dbReference>
<evidence type="ECO:0000259" key="6">
    <source>
        <dbReference type="PROSITE" id="PS50043"/>
    </source>
</evidence>
<keyword evidence="3" id="KW-0238">DNA-binding</keyword>
<sequence length="227" mass="24158">MSTLEDDTPPGIGLGTPIRVVIVSAQPLIRGGLRHALRDAEDVRIVGEAEKPLDAVHQVGRLRPDVVVLDVGPNAAGRMSSRLVDEVHRAGPPCRVLAIADGQTRSALAGLIRSGVAGVLSRDGDPAELPSAIGAVHRGDAVFRLHYGEPTARRRATQSGAGGAARLTAREREVLQLLVTGRTNREIALALHVSETTAKFHVRSLMTKFGATRRTEVVWLATQHGLL</sequence>
<dbReference type="SMART" id="SM00421">
    <property type="entry name" value="HTH_LUXR"/>
    <property type="match status" value="1"/>
</dbReference>
<reference evidence="9" key="1">
    <citation type="journal article" date="2019" name="Int. J. Syst. Evol. Microbiol.">
        <title>The Global Catalogue of Microorganisms (GCM) 10K type strain sequencing project: providing services to taxonomists for standard genome sequencing and annotation.</title>
        <authorList>
            <consortium name="The Broad Institute Genomics Platform"/>
            <consortium name="The Broad Institute Genome Sequencing Center for Infectious Disease"/>
            <person name="Wu L."/>
            <person name="Ma J."/>
        </authorList>
    </citation>
    <scope>NUCLEOTIDE SEQUENCE [LARGE SCALE GENOMIC DNA]</scope>
    <source>
        <strain evidence="9">CGMCC 4.7397</strain>
    </source>
</reference>
<feature type="domain" description="Response regulatory" evidence="7">
    <location>
        <begin position="19"/>
        <end position="137"/>
    </location>
</feature>
<dbReference type="InterPro" id="IPR016032">
    <property type="entry name" value="Sig_transdc_resp-reg_C-effctor"/>
</dbReference>
<dbReference type="InterPro" id="IPR000792">
    <property type="entry name" value="Tscrpt_reg_LuxR_C"/>
</dbReference>
<keyword evidence="1 5" id="KW-0597">Phosphoprotein</keyword>
<dbReference type="PANTHER" id="PTHR44688:SF16">
    <property type="entry name" value="DNA-BINDING TRANSCRIPTIONAL ACTIVATOR DEVR_DOSR"/>
    <property type="match status" value="1"/>
</dbReference>
<evidence type="ECO:0000313" key="8">
    <source>
        <dbReference type="EMBL" id="MFC5950450.1"/>
    </source>
</evidence>
<evidence type="ECO:0000259" key="7">
    <source>
        <dbReference type="PROSITE" id="PS50110"/>
    </source>
</evidence>
<dbReference type="Proteomes" id="UP001596119">
    <property type="component" value="Unassembled WGS sequence"/>
</dbReference>
<keyword evidence="9" id="KW-1185">Reference proteome</keyword>
<dbReference type="InterPro" id="IPR058245">
    <property type="entry name" value="NreC/VraR/RcsB-like_REC"/>
</dbReference>
<comment type="caution">
    <text evidence="8">The sequence shown here is derived from an EMBL/GenBank/DDBJ whole genome shotgun (WGS) entry which is preliminary data.</text>
</comment>
<dbReference type="SUPFAM" id="SSF52172">
    <property type="entry name" value="CheY-like"/>
    <property type="match status" value="1"/>
</dbReference>
<feature type="modified residue" description="4-aspartylphosphate" evidence="5">
    <location>
        <position position="70"/>
    </location>
</feature>
<dbReference type="InterPro" id="IPR011006">
    <property type="entry name" value="CheY-like_superfamily"/>
</dbReference>
<dbReference type="RefSeq" id="WP_379567583.1">
    <property type="nucleotide sequence ID" value="NZ_JBHSQK010000047.1"/>
</dbReference>
<proteinExistence type="predicted"/>
<keyword evidence="2" id="KW-0805">Transcription regulation</keyword>
<dbReference type="CDD" id="cd17535">
    <property type="entry name" value="REC_NarL-like"/>
    <property type="match status" value="1"/>
</dbReference>
<organism evidence="8 9">
    <name type="scientific">Pseudonocardia lutea</name>
    <dbReference type="NCBI Taxonomy" id="2172015"/>
    <lineage>
        <taxon>Bacteria</taxon>
        <taxon>Bacillati</taxon>
        <taxon>Actinomycetota</taxon>
        <taxon>Actinomycetes</taxon>
        <taxon>Pseudonocardiales</taxon>
        <taxon>Pseudonocardiaceae</taxon>
        <taxon>Pseudonocardia</taxon>
    </lineage>
</organism>
<dbReference type="EMBL" id="JBHSQK010000047">
    <property type="protein sequence ID" value="MFC5950450.1"/>
    <property type="molecule type" value="Genomic_DNA"/>
</dbReference>
<name>A0ABW1IB08_9PSEU</name>
<evidence type="ECO:0000256" key="2">
    <source>
        <dbReference type="ARBA" id="ARBA00023015"/>
    </source>
</evidence>
<accession>A0ABW1IB08</accession>
<dbReference type="InterPro" id="IPR001789">
    <property type="entry name" value="Sig_transdc_resp-reg_receiver"/>
</dbReference>
<protein>
    <submittedName>
        <fullName evidence="8">Response regulator transcription factor</fullName>
    </submittedName>
</protein>
<dbReference type="PROSITE" id="PS50043">
    <property type="entry name" value="HTH_LUXR_2"/>
    <property type="match status" value="1"/>
</dbReference>
<evidence type="ECO:0000256" key="4">
    <source>
        <dbReference type="ARBA" id="ARBA00023163"/>
    </source>
</evidence>
<feature type="domain" description="HTH luxR-type" evidence="6">
    <location>
        <begin position="160"/>
        <end position="225"/>
    </location>
</feature>